<dbReference type="Pfam" id="PF07661">
    <property type="entry name" value="MORN_2"/>
    <property type="match status" value="2"/>
</dbReference>
<name>F0F406_9BACT</name>
<reference evidence="2 3" key="1">
    <citation type="submission" date="2011-01" db="EMBL/GenBank/DDBJ databases">
        <authorList>
            <person name="Muzny D."/>
            <person name="Qin X."/>
            <person name="Deng J."/>
            <person name="Jiang H."/>
            <person name="Liu Y."/>
            <person name="Qu J."/>
            <person name="Song X.-Z."/>
            <person name="Zhang L."/>
            <person name="Thornton R."/>
            <person name="Coyle M."/>
            <person name="Francisco L."/>
            <person name="Jackson L."/>
            <person name="Javaid M."/>
            <person name="Korchina V."/>
            <person name="Kovar C."/>
            <person name="Mata R."/>
            <person name="Mathew T."/>
            <person name="Ngo R."/>
            <person name="Nguyen L."/>
            <person name="Nguyen N."/>
            <person name="Okwuonu G."/>
            <person name="Ongeri F."/>
            <person name="Pham C."/>
            <person name="Simmons D."/>
            <person name="Wilczek-Boney K."/>
            <person name="Hale W."/>
            <person name="Jakkamsetti A."/>
            <person name="Pham P."/>
            <person name="Ruth R."/>
            <person name="San Lucas F."/>
            <person name="Warren J."/>
            <person name="Zhang J."/>
            <person name="Zhao Z."/>
            <person name="Zhou C."/>
            <person name="Zhu D."/>
            <person name="Lee S."/>
            <person name="Bess C."/>
            <person name="Blankenburg K."/>
            <person name="Forbes L."/>
            <person name="Fu Q."/>
            <person name="Gubbala S."/>
            <person name="Hirani K."/>
            <person name="Jayaseelan J.C."/>
            <person name="Lara F."/>
            <person name="Munidasa M."/>
            <person name="Palculict T."/>
            <person name="Patil S."/>
            <person name="Pu L.-L."/>
            <person name="Saada N."/>
            <person name="Tang L."/>
            <person name="Weissenberger G."/>
            <person name="Zhu Y."/>
            <person name="Hemphill L."/>
            <person name="Shang Y."/>
            <person name="Youmans B."/>
            <person name="Ayvaz T."/>
            <person name="Ross M."/>
            <person name="Santibanez J."/>
            <person name="Aqrawi P."/>
            <person name="Gross S."/>
            <person name="Joshi V."/>
            <person name="Fowler G."/>
            <person name="Nazareth L."/>
            <person name="Reid J."/>
            <person name="Worley K."/>
            <person name="Petrosino J."/>
            <person name="Highlander S."/>
            <person name="Gibbs R."/>
        </authorList>
    </citation>
    <scope>NUCLEOTIDE SEQUENCE [LARGE SCALE GENOMIC DNA]</scope>
    <source>
        <strain evidence="2 3">DSM 16608</strain>
    </source>
</reference>
<evidence type="ECO:0000256" key="1">
    <source>
        <dbReference type="SAM" id="MobiDB-lite"/>
    </source>
</evidence>
<dbReference type="Proteomes" id="UP000005697">
    <property type="component" value="Unassembled WGS sequence"/>
</dbReference>
<comment type="caution">
    <text evidence="2">The sequence shown here is derived from an EMBL/GenBank/DDBJ whole genome shotgun (WGS) entry which is preliminary data.</text>
</comment>
<feature type="compositionally biased region" description="Low complexity" evidence="1">
    <location>
        <begin position="218"/>
        <end position="241"/>
    </location>
</feature>
<dbReference type="RefSeq" id="WP_007367860.1">
    <property type="nucleotide sequence ID" value="NZ_GL872283.1"/>
</dbReference>
<dbReference type="eggNOG" id="COG2849">
    <property type="taxonomic scope" value="Bacteria"/>
</dbReference>
<dbReference type="AlphaFoldDB" id="F0F406"/>
<dbReference type="Gene3D" id="3.90.930.1">
    <property type="match status" value="1"/>
</dbReference>
<dbReference type="HOGENOM" id="CLU_096094_0_0_10"/>
<keyword evidence="3" id="KW-1185">Reference proteome</keyword>
<evidence type="ECO:0000313" key="3">
    <source>
        <dbReference type="Proteomes" id="UP000005697"/>
    </source>
</evidence>
<organism evidence="2 3">
    <name type="scientific">Prevotella multiformis DSM 16608</name>
    <dbReference type="NCBI Taxonomy" id="888743"/>
    <lineage>
        <taxon>Bacteria</taxon>
        <taxon>Pseudomonadati</taxon>
        <taxon>Bacteroidota</taxon>
        <taxon>Bacteroidia</taxon>
        <taxon>Bacteroidales</taxon>
        <taxon>Prevotellaceae</taxon>
        <taxon>Prevotella</taxon>
    </lineage>
</organism>
<protein>
    <submittedName>
        <fullName evidence="2">MORN repeat protein</fullName>
    </submittedName>
</protein>
<dbReference type="InterPro" id="IPR011652">
    <property type="entry name" value="MORN_2"/>
</dbReference>
<gene>
    <name evidence="2" type="ORF">HMPREF9141_0322</name>
</gene>
<accession>F0F406</accession>
<sequence length="277" mass="32120">MEKEQRETCRAGTDGKQVLTERQTSNAKMMTRNNLLLFLLLFLPLAGTAQIKEYIETYSDGRIWSRQYWNELTDTKEGRWTYYDQDGKLQLEENYKNGELDGKKIYYSYGKIEETAEYKQGLKDGIYAKYNNQPAPDEKHVLVFTVTYRNNRKHGMGYVYDEDGKLRERQRYDNGVMVADTFVTDRGLVCISWKENADGSYTRMKHFCPYKTRTAVRAAVPRPPRAGAARPRRNVAVNNPPKTRHKAVPGRPHEPQPSAPQRKPKLKVNKDGTIELE</sequence>
<dbReference type="EMBL" id="AEWX01000004">
    <property type="protein sequence ID" value="EGC20964.1"/>
    <property type="molecule type" value="Genomic_DNA"/>
</dbReference>
<proteinExistence type="predicted"/>
<dbReference type="SUPFAM" id="SSF82185">
    <property type="entry name" value="Histone H3 K4-specific methyltransferase SET7/9 N-terminal domain"/>
    <property type="match status" value="1"/>
</dbReference>
<feature type="compositionally biased region" description="Basic and acidic residues" evidence="1">
    <location>
        <begin position="268"/>
        <end position="277"/>
    </location>
</feature>
<feature type="region of interest" description="Disordered" evidence="1">
    <location>
        <begin position="218"/>
        <end position="277"/>
    </location>
</feature>
<evidence type="ECO:0000313" key="2">
    <source>
        <dbReference type="EMBL" id="EGC20964.1"/>
    </source>
</evidence>
<dbReference type="STRING" id="888743.HMPREF9141_0322"/>